<evidence type="ECO:0000256" key="1">
    <source>
        <dbReference type="SAM" id="Phobius"/>
    </source>
</evidence>
<dbReference type="GO" id="GO:0016020">
    <property type="term" value="C:membrane"/>
    <property type="evidence" value="ECO:0007669"/>
    <property type="project" value="InterPro"/>
</dbReference>
<comment type="caution">
    <text evidence="3">The sequence shown here is derived from an EMBL/GenBank/DDBJ whole genome shotgun (WGS) entry which is preliminary data.</text>
</comment>
<sequence>MSRPPSFLTLSMTSNTFIFKPERLLRHPEPWLFFGLASGISIGNSLTNRPTTWVTYLQSLLTVSLLLLPVLVVAWYKPVWKQQLSTRAYGQRWLACFAVYLPLGTVIFAYTTPFDLPNSLFVIAGFYAFLLELLLESADYVQKQVRRRRWLQKFGLEKAIMASITLISVTLAAMAVSSMGNPTYDTKEQLLIAFVLDFGQIARHFGTFLFFTLQFLLMYLSGYLFFYVNSQLLVSHVLKQKGLIFYALSVLATIALLYPLVAQGLLALPVNDRLGGFFSSNPFQLENAFAALTIMLVSLPVVLALQWFNQNSRIVALEKEKAETELDLLKQQLNPHFFFNTLNNLYALSLQKSDQAPESILKLSELMRYVIDKGQERQVTIRQEIDYIKDYLYLQQIRLRQRADIRFDQEIADDQQPVPPLLLIVLVENAFKHGIEPAHDPAFLHLMIKSDSRQLYIRCINSLEPPESSRTGIGLQNLKRRLQLLYPNRHELLINAEEQRFRVDLTLTFS</sequence>
<dbReference type="Gene3D" id="3.30.565.10">
    <property type="entry name" value="Histidine kinase-like ATPase, C-terminal domain"/>
    <property type="match status" value="1"/>
</dbReference>
<dbReference type="InterPro" id="IPR010559">
    <property type="entry name" value="Sig_transdc_His_kin_internal"/>
</dbReference>
<evidence type="ECO:0000313" key="3">
    <source>
        <dbReference type="EMBL" id="RRA99908.1"/>
    </source>
</evidence>
<feature type="transmembrane region" description="Helical" evidence="1">
    <location>
        <begin position="156"/>
        <end position="176"/>
    </location>
</feature>
<evidence type="ECO:0000313" key="4">
    <source>
        <dbReference type="Proteomes" id="UP000271925"/>
    </source>
</evidence>
<protein>
    <recommendedName>
        <fullName evidence="2">Signal transduction histidine kinase internal region domain-containing protein</fullName>
    </recommendedName>
</protein>
<dbReference type="PANTHER" id="PTHR34220">
    <property type="entry name" value="SENSOR HISTIDINE KINASE YPDA"/>
    <property type="match status" value="1"/>
</dbReference>
<keyword evidence="1" id="KW-1133">Transmembrane helix</keyword>
<gene>
    <name evidence="3" type="ORF">EHT25_25080</name>
</gene>
<dbReference type="Proteomes" id="UP000271925">
    <property type="component" value="Unassembled WGS sequence"/>
</dbReference>
<keyword evidence="4" id="KW-1185">Reference proteome</keyword>
<feature type="transmembrane region" description="Helical" evidence="1">
    <location>
        <begin position="288"/>
        <end position="308"/>
    </location>
</feature>
<feature type="transmembrane region" description="Helical" evidence="1">
    <location>
        <begin position="205"/>
        <end position="228"/>
    </location>
</feature>
<dbReference type="InterPro" id="IPR050640">
    <property type="entry name" value="Bact_2-comp_sensor_kinase"/>
</dbReference>
<accession>A0A3P1BFQ7</accession>
<reference evidence="3 4" key="1">
    <citation type="submission" date="2018-11" db="EMBL/GenBank/DDBJ databases">
        <authorList>
            <person name="Zhou Z."/>
            <person name="Wang G."/>
        </authorList>
    </citation>
    <scope>NUCLEOTIDE SEQUENCE [LARGE SCALE GENOMIC DNA]</scope>
    <source>
        <strain evidence="3 4">KCTC52004</strain>
    </source>
</reference>
<name>A0A3P1BFQ7_9BACT</name>
<feature type="transmembrane region" description="Helical" evidence="1">
    <location>
        <begin position="243"/>
        <end position="268"/>
    </location>
</feature>
<dbReference type="InterPro" id="IPR036890">
    <property type="entry name" value="HATPase_C_sf"/>
</dbReference>
<dbReference type="AlphaFoldDB" id="A0A3P1BFQ7"/>
<feature type="transmembrane region" description="Helical" evidence="1">
    <location>
        <begin position="88"/>
        <end position="110"/>
    </location>
</feature>
<keyword evidence="1" id="KW-0472">Membrane</keyword>
<dbReference type="Pfam" id="PF06580">
    <property type="entry name" value="His_kinase"/>
    <property type="match status" value="1"/>
</dbReference>
<proteinExistence type="predicted"/>
<keyword evidence="1" id="KW-0812">Transmembrane</keyword>
<feature type="domain" description="Signal transduction histidine kinase internal region" evidence="2">
    <location>
        <begin position="325"/>
        <end position="402"/>
    </location>
</feature>
<evidence type="ECO:0000259" key="2">
    <source>
        <dbReference type="Pfam" id="PF06580"/>
    </source>
</evidence>
<dbReference type="PANTHER" id="PTHR34220:SF7">
    <property type="entry name" value="SENSOR HISTIDINE KINASE YPDA"/>
    <property type="match status" value="1"/>
</dbReference>
<feature type="transmembrane region" description="Helical" evidence="1">
    <location>
        <begin position="116"/>
        <end position="135"/>
    </location>
</feature>
<dbReference type="EMBL" id="RQJO01000011">
    <property type="protein sequence ID" value="RRA99908.1"/>
    <property type="molecule type" value="Genomic_DNA"/>
</dbReference>
<feature type="transmembrane region" description="Helical" evidence="1">
    <location>
        <begin position="53"/>
        <end position="76"/>
    </location>
</feature>
<dbReference type="OrthoDB" id="9792992at2"/>
<organism evidence="3 4">
    <name type="scientific">Larkinella rosea</name>
    <dbReference type="NCBI Taxonomy" id="2025312"/>
    <lineage>
        <taxon>Bacteria</taxon>
        <taxon>Pseudomonadati</taxon>
        <taxon>Bacteroidota</taxon>
        <taxon>Cytophagia</taxon>
        <taxon>Cytophagales</taxon>
        <taxon>Spirosomataceae</taxon>
        <taxon>Larkinella</taxon>
    </lineage>
</organism>
<dbReference type="GO" id="GO:0000155">
    <property type="term" value="F:phosphorelay sensor kinase activity"/>
    <property type="evidence" value="ECO:0007669"/>
    <property type="project" value="InterPro"/>
</dbReference>